<protein>
    <submittedName>
        <fullName evidence="1">Uncharacterized protein</fullName>
    </submittedName>
</protein>
<gene>
    <name evidence="1" type="ORF">H2199_001964</name>
</gene>
<evidence type="ECO:0000313" key="2">
    <source>
        <dbReference type="Proteomes" id="UP001172680"/>
    </source>
</evidence>
<keyword evidence="2" id="KW-1185">Reference proteome</keyword>
<evidence type="ECO:0000313" key="1">
    <source>
        <dbReference type="EMBL" id="KAJ9646978.1"/>
    </source>
</evidence>
<sequence>MTTYYIYVANNSAKVQTFFLFNELPGMDGVTKAYSNVYAAGRPRQPDGSIQQFAVTTDAFAVCGYQQINKNVVISGTDNTPMNLDGTDPDEANIVVVDGGPGFVASTGGAQSGSFNITVKPYDEGTYPDVWCGYGKLGAIGDFGPAADDPNRSIRSTPGVKVVACWQADPSATYIVTPVVKFYIATGTFTKGETVTLTEIGDKVEIDFTDKGNKVYASLEMKSDGTYSTPTFSPTPPEVRSTKIKY</sequence>
<accession>A0ACC2ZGZ8</accession>
<comment type="caution">
    <text evidence="1">The sequence shown here is derived from an EMBL/GenBank/DDBJ whole genome shotgun (WGS) entry which is preliminary data.</text>
</comment>
<organism evidence="1 2">
    <name type="scientific">Coniosporium tulheliwenetii</name>
    <dbReference type="NCBI Taxonomy" id="3383036"/>
    <lineage>
        <taxon>Eukaryota</taxon>
        <taxon>Fungi</taxon>
        <taxon>Dikarya</taxon>
        <taxon>Ascomycota</taxon>
        <taxon>Pezizomycotina</taxon>
        <taxon>Dothideomycetes</taxon>
        <taxon>Dothideomycetes incertae sedis</taxon>
        <taxon>Coniosporium</taxon>
    </lineage>
</organism>
<dbReference type="Proteomes" id="UP001172680">
    <property type="component" value="Unassembled WGS sequence"/>
</dbReference>
<proteinExistence type="predicted"/>
<reference evidence="1" key="1">
    <citation type="submission" date="2022-10" db="EMBL/GenBank/DDBJ databases">
        <title>Culturing micro-colonial fungi from biological soil crusts in the Mojave desert and describing Neophaeococcomyces mojavensis, and introducing the new genera and species Taxawa tesnikishii.</title>
        <authorList>
            <person name="Kurbessoian T."/>
            <person name="Stajich J.E."/>
        </authorList>
    </citation>
    <scope>NUCLEOTIDE SEQUENCE</scope>
    <source>
        <strain evidence="1">JES_115</strain>
    </source>
</reference>
<name>A0ACC2ZGZ8_9PEZI</name>
<dbReference type="EMBL" id="JAPDRP010000005">
    <property type="protein sequence ID" value="KAJ9646978.1"/>
    <property type="molecule type" value="Genomic_DNA"/>
</dbReference>